<reference evidence="7 8" key="1">
    <citation type="journal article" date="2015" name="Genome Announc.">
        <title>Expanding the biotechnology potential of lactobacilli through comparative genomics of 213 strains and associated genera.</title>
        <authorList>
            <person name="Sun Z."/>
            <person name="Harris H.M."/>
            <person name="McCann A."/>
            <person name="Guo C."/>
            <person name="Argimon S."/>
            <person name="Zhang W."/>
            <person name="Yang X."/>
            <person name="Jeffery I.B."/>
            <person name="Cooney J.C."/>
            <person name="Kagawa T.F."/>
            <person name="Liu W."/>
            <person name="Song Y."/>
            <person name="Salvetti E."/>
            <person name="Wrobel A."/>
            <person name="Rasinkangas P."/>
            <person name="Parkhill J."/>
            <person name="Rea M.C."/>
            <person name="O'Sullivan O."/>
            <person name="Ritari J."/>
            <person name="Douillard F.P."/>
            <person name="Paul Ross R."/>
            <person name="Yang R."/>
            <person name="Briner A.E."/>
            <person name="Felis G.E."/>
            <person name="de Vos W.M."/>
            <person name="Barrangou R."/>
            <person name="Klaenhammer T.R."/>
            <person name="Caufield P.W."/>
            <person name="Cui Y."/>
            <person name="Zhang H."/>
            <person name="O'Toole P.W."/>
        </authorList>
    </citation>
    <scope>NUCLEOTIDE SEQUENCE [LARGE SCALE GENOMIC DNA]</scope>
    <source>
        <strain evidence="7 8">DSM 19971</strain>
    </source>
</reference>
<dbReference type="EMBL" id="AZEG01000030">
    <property type="protein sequence ID" value="KRL36029.1"/>
    <property type="molecule type" value="Genomic_DNA"/>
</dbReference>
<dbReference type="SUPFAM" id="SSF55486">
    <property type="entry name" value="Metalloproteases ('zincins'), catalytic domain"/>
    <property type="match status" value="1"/>
</dbReference>
<evidence type="ECO:0000256" key="1">
    <source>
        <dbReference type="ARBA" id="ARBA00022670"/>
    </source>
</evidence>
<dbReference type="GO" id="GO:0008270">
    <property type="term" value="F:zinc ion binding"/>
    <property type="evidence" value="ECO:0007669"/>
    <property type="project" value="InterPro"/>
</dbReference>
<sequence>MKLLFLGALLAYCFQNPPNIEYGKKWISNKIEQVSSLLETPQQVPLQESSSSESSSSSTDDSSSNSTSSVNGQDDSQGSSSSTSSSTTSDSTSTTGAVWPKNTASVYLDIPANVSSDYRYVWEQALNNWNKFKIFKLVTTNNKEQADIILTTENESNTAQAGVTETRLLINPLTNKKVMTHAVAKLNLYYLNYYSTARKINTAEHELGHAMGLDHVTDHVSVMQPQGSDYSIQQSDVDRLKELYK</sequence>
<keyword evidence="2" id="KW-0479">Metal-binding</keyword>
<evidence type="ECO:0000259" key="6">
    <source>
        <dbReference type="Pfam" id="PF00413"/>
    </source>
</evidence>
<dbReference type="STRING" id="1423812.FD20_GL001458"/>
<gene>
    <name evidence="7" type="ORF">FD20_GL001458</name>
</gene>
<evidence type="ECO:0000256" key="2">
    <source>
        <dbReference type="ARBA" id="ARBA00022723"/>
    </source>
</evidence>
<evidence type="ECO:0000313" key="7">
    <source>
        <dbReference type="EMBL" id="KRL36029.1"/>
    </source>
</evidence>
<dbReference type="AlphaFoldDB" id="A0A0R1PTW2"/>
<dbReference type="GO" id="GO:0006508">
    <property type="term" value="P:proteolysis"/>
    <property type="evidence" value="ECO:0007669"/>
    <property type="project" value="UniProtKB-KW"/>
</dbReference>
<dbReference type="InterPro" id="IPR001818">
    <property type="entry name" value="Pept_M10_metallopeptidase"/>
</dbReference>
<dbReference type="CDD" id="cd04268">
    <property type="entry name" value="ZnMc_MMP_like"/>
    <property type="match status" value="1"/>
</dbReference>
<dbReference type="Pfam" id="PF00413">
    <property type="entry name" value="Peptidase_M10"/>
    <property type="match status" value="1"/>
</dbReference>
<name>A0A0R1PTW2_9LACO</name>
<feature type="compositionally biased region" description="Polar residues" evidence="5">
    <location>
        <begin position="38"/>
        <end position="47"/>
    </location>
</feature>
<protein>
    <recommendedName>
        <fullName evidence="6">Peptidase M10 metallopeptidase domain-containing protein</fullName>
    </recommendedName>
</protein>
<keyword evidence="1" id="KW-0645">Protease</keyword>
<proteinExistence type="predicted"/>
<dbReference type="InterPro" id="IPR024079">
    <property type="entry name" value="MetalloPept_cat_dom_sf"/>
</dbReference>
<dbReference type="GO" id="GO:0004222">
    <property type="term" value="F:metalloendopeptidase activity"/>
    <property type="evidence" value="ECO:0007669"/>
    <property type="project" value="InterPro"/>
</dbReference>
<keyword evidence="4" id="KW-0862">Zinc</keyword>
<evidence type="ECO:0000256" key="3">
    <source>
        <dbReference type="ARBA" id="ARBA00022801"/>
    </source>
</evidence>
<keyword evidence="3" id="KW-0378">Hydrolase</keyword>
<dbReference type="PATRIC" id="fig|1423812.3.peg.1547"/>
<dbReference type="GO" id="GO:0031012">
    <property type="term" value="C:extracellular matrix"/>
    <property type="evidence" value="ECO:0007669"/>
    <property type="project" value="InterPro"/>
</dbReference>
<dbReference type="Proteomes" id="UP000051155">
    <property type="component" value="Unassembled WGS sequence"/>
</dbReference>
<keyword evidence="8" id="KW-1185">Reference proteome</keyword>
<feature type="compositionally biased region" description="Low complexity" evidence="5">
    <location>
        <begin position="48"/>
        <end position="96"/>
    </location>
</feature>
<accession>A0A0R1PTW2</accession>
<dbReference type="Gene3D" id="3.40.390.10">
    <property type="entry name" value="Collagenase (Catalytic Domain)"/>
    <property type="match status" value="1"/>
</dbReference>
<feature type="domain" description="Peptidase M10 metallopeptidase" evidence="6">
    <location>
        <begin position="115"/>
        <end position="244"/>
    </location>
</feature>
<organism evidence="7 8">
    <name type="scientific">Liquorilactobacillus uvarum DSM 19971</name>
    <dbReference type="NCBI Taxonomy" id="1423812"/>
    <lineage>
        <taxon>Bacteria</taxon>
        <taxon>Bacillati</taxon>
        <taxon>Bacillota</taxon>
        <taxon>Bacilli</taxon>
        <taxon>Lactobacillales</taxon>
        <taxon>Lactobacillaceae</taxon>
        <taxon>Liquorilactobacillus</taxon>
    </lineage>
</organism>
<evidence type="ECO:0000313" key="8">
    <source>
        <dbReference type="Proteomes" id="UP000051155"/>
    </source>
</evidence>
<evidence type="ECO:0000256" key="4">
    <source>
        <dbReference type="ARBA" id="ARBA00022833"/>
    </source>
</evidence>
<evidence type="ECO:0000256" key="5">
    <source>
        <dbReference type="SAM" id="MobiDB-lite"/>
    </source>
</evidence>
<comment type="caution">
    <text evidence="7">The sequence shown here is derived from an EMBL/GenBank/DDBJ whole genome shotgun (WGS) entry which is preliminary data.</text>
</comment>
<feature type="region of interest" description="Disordered" evidence="5">
    <location>
        <begin position="38"/>
        <end position="96"/>
    </location>
</feature>